<evidence type="ECO:0000313" key="2">
    <source>
        <dbReference type="Proteomes" id="UP001396334"/>
    </source>
</evidence>
<accession>A0ABR2U4P0</accession>
<dbReference type="EMBL" id="JBBPBN010000002">
    <property type="protein sequence ID" value="KAK9044698.1"/>
    <property type="molecule type" value="Genomic_DNA"/>
</dbReference>
<protein>
    <submittedName>
        <fullName evidence="1">Uncharacterized protein</fullName>
    </submittedName>
</protein>
<evidence type="ECO:0000313" key="1">
    <source>
        <dbReference type="EMBL" id="KAK9044698.1"/>
    </source>
</evidence>
<proteinExistence type="predicted"/>
<gene>
    <name evidence="1" type="ORF">V6N11_058592</name>
</gene>
<dbReference type="Proteomes" id="UP001396334">
    <property type="component" value="Unassembled WGS sequence"/>
</dbReference>
<comment type="caution">
    <text evidence="1">The sequence shown here is derived from an EMBL/GenBank/DDBJ whole genome shotgun (WGS) entry which is preliminary data.</text>
</comment>
<reference evidence="1 2" key="1">
    <citation type="journal article" date="2024" name="G3 (Bethesda)">
        <title>Genome assembly of Hibiscus sabdariffa L. provides insights into metabolisms of medicinal natural products.</title>
        <authorList>
            <person name="Kim T."/>
        </authorList>
    </citation>
    <scope>NUCLEOTIDE SEQUENCE [LARGE SCALE GENOMIC DNA]</scope>
    <source>
        <strain evidence="1">TK-2024</strain>
        <tissue evidence="1">Old leaves</tissue>
    </source>
</reference>
<organism evidence="1 2">
    <name type="scientific">Hibiscus sabdariffa</name>
    <name type="common">roselle</name>
    <dbReference type="NCBI Taxonomy" id="183260"/>
    <lineage>
        <taxon>Eukaryota</taxon>
        <taxon>Viridiplantae</taxon>
        <taxon>Streptophyta</taxon>
        <taxon>Embryophyta</taxon>
        <taxon>Tracheophyta</taxon>
        <taxon>Spermatophyta</taxon>
        <taxon>Magnoliopsida</taxon>
        <taxon>eudicotyledons</taxon>
        <taxon>Gunneridae</taxon>
        <taxon>Pentapetalae</taxon>
        <taxon>rosids</taxon>
        <taxon>malvids</taxon>
        <taxon>Malvales</taxon>
        <taxon>Malvaceae</taxon>
        <taxon>Malvoideae</taxon>
        <taxon>Hibiscus</taxon>
    </lineage>
</organism>
<name>A0ABR2U4P0_9ROSI</name>
<keyword evidence="2" id="KW-1185">Reference proteome</keyword>
<sequence length="196" mass="21704">MAKMTIDRSLESSLDSSSVLDNYTCSTNRSRSNCNGEDEVAKAIFLEKVPLVDEILSKLNAERSLGETVFLGNIQSQEMQPPNQMKNSIPFQTSSEAVHNVLNVTSAEEIGHYIQVNHPVVSWADVVARHTLEQMRQGDRASEVITRTHNQNGELDPVTGSEGCEAHSRRIPADKAMDREELGICLPATKRNLKAE</sequence>